<dbReference type="PROSITE" id="PS00648">
    <property type="entry name" value="RIBONUCLEASE_P"/>
    <property type="match status" value="1"/>
</dbReference>
<protein>
    <recommendedName>
        <fullName evidence="7 8">Ribonuclease P protein component</fullName>
        <shortName evidence="7">RNase P protein</shortName>
        <shortName evidence="7">RNaseP protein</shortName>
        <ecNumber evidence="7 8">3.1.26.5</ecNumber>
    </recommendedName>
    <alternativeName>
        <fullName evidence="7">Protein C5</fullName>
    </alternativeName>
</protein>
<dbReference type="NCBIfam" id="TIGR00188">
    <property type="entry name" value="rnpA"/>
    <property type="match status" value="1"/>
</dbReference>
<comment type="subunit">
    <text evidence="7">Consists of a catalytic RNA component (M1 or rnpB) and a protein subunit.</text>
</comment>
<comment type="function">
    <text evidence="1 7">RNaseP catalyzes the removal of the 5'-leader sequence from pre-tRNA to produce the mature 5'-terminus. It can also cleave other RNA substrates such as 4.5S RNA. The protein component plays an auxiliary but essential role in vivo by binding to the 5'-leader sequence and broadening the substrate specificity of the ribozyme.</text>
</comment>
<comment type="caution">
    <text evidence="9">The sequence shown here is derived from an EMBL/GenBank/DDBJ whole genome shotgun (WGS) entry which is preliminary data.</text>
</comment>
<reference evidence="10" key="1">
    <citation type="submission" date="2017-05" db="EMBL/GenBank/DDBJ databases">
        <authorList>
            <person name="Lin X."/>
        </authorList>
    </citation>
    <scope>NUCLEOTIDE SEQUENCE [LARGE SCALE GENOMIC DNA]</scope>
    <source>
        <strain evidence="10">JLT2012</strain>
    </source>
</reference>
<evidence type="ECO:0000256" key="3">
    <source>
        <dbReference type="ARBA" id="ARBA00022722"/>
    </source>
</evidence>
<dbReference type="EC" id="3.1.26.5" evidence="7 8"/>
<keyword evidence="3 7" id="KW-0540">Nuclease</keyword>
<keyword evidence="2 7" id="KW-0819">tRNA processing</keyword>
<evidence type="ECO:0000313" key="9">
    <source>
        <dbReference type="EMBL" id="OWV34563.1"/>
    </source>
</evidence>
<evidence type="ECO:0000256" key="8">
    <source>
        <dbReference type="NCBIfam" id="TIGR00188"/>
    </source>
</evidence>
<sequence length="107" mass="11769">MRKRRDFLAANRGARAPTQGFVLLMRARRDDSDVVRVGFTVTKKIGNAVVRNKLKRRLRALSAAILPDRAPPGTDIVLIGRNGALTRSFADMERDLAKAVGRAAKSL</sequence>
<gene>
    <name evidence="7" type="primary">rnpA</name>
    <name evidence="9" type="ORF">B5C34_00740</name>
</gene>
<dbReference type="AlphaFoldDB" id="A0A219B8T4"/>
<evidence type="ECO:0000256" key="2">
    <source>
        <dbReference type="ARBA" id="ARBA00022694"/>
    </source>
</evidence>
<keyword evidence="5 7" id="KW-0378">Hydrolase</keyword>
<dbReference type="InterPro" id="IPR014721">
    <property type="entry name" value="Ribsml_uS5_D2-typ_fold_subgr"/>
</dbReference>
<dbReference type="EMBL" id="NFZT01000001">
    <property type="protein sequence ID" value="OWV34563.1"/>
    <property type="molecule type" value="Genomic_DNA"/>
</dbReference>
<evidence type="ECO:0000256" key="5">
    <source>
        <dbReference type="ARBA" id="ARBA00022801"/>
    </source>
</evidence>
<keyword evidence="4 7" id="KW-0255">Endonuclease</keyword>
<dbReference type="Gene3D" id="3.30.230.10">
    <property type="match status" value="1"/>
</dbReference>
<evidence type="ECO:0000256" key="1">
    <source>
        <dbReference type="ARBA" id="ARBA00002663"/>
    </source>
</evidence>
<dbReference type="InterPro" id="IPR020539">
    <property type="entry name" value="RNase_P_CS"/>
</dbReference>
<proteinExistence type="inferred from homology"/>
<dbReference type="GO" id="GO:0030677">
    <property type="term" value="C:ribonuclease P complex"/>
    <property type="evidence" value="ECO:0007669"/>
    <property type="project" value="TreeGrafter"/>
</dbReference>
<evidence type="ECO:0000256" key="7">
    <source>
        <dbReference type="HAMAP-Rule" id="MF_00227"/>
    </source>
</evidence>
<dbReference type="PANTHER" id="PTHR33992">
    <property type="entry name" value="RIBONUCLEASE P PROTEIN COMPONENT"/>
    <property type="match status" value="1"/>
</dbReference>
<dbReference type="HAMAP" id="MF_00227">
    <property type="entry name" value="RNase_P"/>
    <property type="match status" value="1"/>
</dbReference>
<name>A0A219B8T4_9SPHN</name>
<keyword evidence="6 7" id="KW-0694">RNA-binding</keyword>
<comment type="catalytic activity">
    <reaction evidence="7">
        <text>Endonucleolytic cleavage of RNA, removing 5'-extranucleotides from tRNA precursor.</text>
        <dbReference type="EC" id="3.1.26.5"/>
    </reaction>
</comment>
<organism evidence="9 10">
    <name type="scientific">Pacificimonas flava</name>
    <dbReference type="NCBI Taxonomy" id="1234595"/>
    <lineage>
        <taxon>Bacteria</taxon>
        <taxon>Pseudomonadati</taxon>
        <taxon>Pseudomonadota</taxon>
        <taxon>Alphaproteobacteria</taxon>
        <taxon>Sphingomonadales</taxon>
        <taxon>Sphingosinicellaceae</taxon>
        <taxon>Pacificimonas</taxon>
    </lineage>
</organism>
<dbReference type="GO" id="GO:0000049">
    <property type="term" value="F:tRNA binding"/>
    <property type="evidence" value="ECO:0007669"/>
    <property type="project" value="UniProtKB-UniRule"/>
</dbReference>
<evidence type="ECO:0000256" key="6">
    <source>
        <dbReference type="ARBA" id="ARBA00022884"/>
    </source>
</evidence>
<dbReference type="GO" id="GO:0042781">
    <property type="term" value="F:3'-tRNA processing endoribonuclease activity"/>
    <property type="evidence" value="ECO:0007669"/>
    <property type="project" value="TreeGrafter"/>
</dbReference>
<accession>A0A219B8T4</accession>
<dbReference type="OrthoDB" id="9810867at2"/>
<evidence type="ECO:0000313" key="10">
    <source>
        <dbReference type="Proteomes" id="UP000198462"/>
    </source>
</evidence>
<dbReference type="InterPro" id="IPR020568">
    <property type="entry name" value="Ribosomal_Su5_D2-typ_SF"/>
</dbReference>
<dbReference type="GO" id="GO:0004526">
    <property type="term" value="F:ribonuclease P activity"/>
    <property type="evidence" value="ECO:0007669"/>
    <property type="project" value="UniProtKB-UniRule"/>
</dbReference>
<keyword evidence="10" id="KW-1185">Reference proteome</keyword>
<dbReference type="Proteomes" id="UP000198462">
    <property type="component" value="Unassembled WGS sequence"/>
</dbReference>
<comment type="similarity">
    <text evidence="7">Belongs to the RnpA family.</text>
</comment>
<dbReference type="RefSeq" id="WP_088713263.1">
    <property type="nucleotide sequence ID" value="NZ_NFZT01000001.1"/>
</dbReference>
<dbReference type="SUPFAM" id="SSF54211">
    <property type="entry name" value="Ribosomal protein S5 domain 2-like"/>
    <property type="match status" value="1"/>
</dbReference>
<dbReference type="Pfam" id="PF00825">
    <property type="entry name" value="Ribonuclease_P"/>
    <property type="match status" value="1"/>
</dbReference>
<dbReference type="InterPro" id="IPR000100">
    <property type="entry name" value="RNase_P"/>
</dbReference>
<evidence type="ECO:0000256" key="4">
    <source>
        <dbReference type="ARBA" id="ARBA00022759"/>
    </source>
</evidence>
<dbReference type="GO" id="GO:0001682">
    <property type="term" value="P:tRNA 5'-leader removal"/>
    <property type="evidence" value="ECO:0007669"/>
    <property type="project" value="UniProtKB-UniRule"/>
</dbReference>
<dbReference type="PANTHER" id="PTHR33992:SF1">
    <property type="entry name" value="RIBONUCLEASE P PROTEIN COMPONENT"/>
    <property type="match status" value="1"/>
</dbReference>